<dbReference type="Proteomes" id="UP000594637">
    <property type="component" value="Chromosome"/>
</dbReference>
<protein>
    <submittedName>
        <fullName evidence="3">Choice-of-anchor M domain-containing protein</fullName>
    </submittedName>
</protein>
<dbReference type="RefSeq" id="WP_166855430.1">
    <property type="nucleotide sequence ID" value="NZ_CP063989.1"/>
</dbReference>
<feature type="compositionally biased region" description="Low complexity" evidence="1">
    <location>
        <begin position="224"/>
        <end position="238"/>
    </location>
</feature>
<gene>
    <name evidence="3" type="ORF">ID810_04585</name>
</gene>
<feature type="compositionally biased region" description="Low complexity" evidence="1">
    <location>
        <begin position="515"/>
        <end position="562"/>
    </location>
</feature>
<name>A0A7T0LM72_9ACTO</name>
<dbReference type="AlphaFoldDB" id="A0A7T0LM72"/>
<accession>A0A7T0LM72</accession>
<evidence type="ECO:0000256" key="1">
    <source>
        <dbReference type="SAM" id="MobiDB-lite"/>
    </source>
</evidence>
<evidence type="ECO:0000313" key="4">
    <source>
        <dbReference type="Proteomes" id="UP000594637"/>
    </source>
</evidence>
<organism evidence="3 4">
    <name type="scientific">Actinomyces respiraculi</name>
    <dbReference type="NCBI Taxonomy" id="2744574"/>
    <lineage>
        <taxon>Bacteria</taxon>
        <taxon>Bacillati</taxon>
        <taxon>Actinomycetota</taxon>
        <taxon>Actinomycetes</taxon>
        <taxon>Actinomycetales</taxon>
        <taxon>Actinomycetaceae</taxon>
        <taxon>Actinomyces</taxon>
    </lineage>
</organism>
<keyword evidence="2" id="KW-0812">Transmembrane</keyword>
<proteinExistence type="predicted"/>
<feature type="compositionally biased region" description="Gly residues" evidence="1">
    <location>
        <begin position="563"/>
        <end position="583"/>
    </location>
</feature>
<keyword evidence="4" id="KW-1185">Reference proteome</keyword>
<feature type="compositionally biased region" description="Low complexity" evidence="1">
    <location>
        <begin position="246"/>
        <end position="269"/>
    </location>
</feature>
<dbReference type="NCBIfam" id="NF038134">
    <property type="entry name" value="choice_anch_M"/>
    <property type="match status" value="2"/>
</dbReference>
<feature type="region of interest" description="Disordered" evidence="1">
    <location>
        <begin position="214"/>
        <end position="272"/>
    </location>
</feature>
<sequence>MRTATLTRPLAVLTALLALIVCVTVPAARADSRIVLERGHTDAFYVVIKDGVPEVLVANVRDYYTPDDTVFRIQASTYSAEHELMGPFDGPAEGYSSVALENGWFEPGWSAPGFHDVFESLRVDFTQVTGPGRALIVGNSPLDEEGEENGARAAFLADGTYDVIPGASLPILGHTHAHWFFTHAGEYQLTGHAVGTKADGQEVTSKPFTVTFRVERNEQDTRGSAPAQPSTEPSTTPEPTTPPAVEPSTAPSTQPGTSPTAGPSAPSASVFDTNEPYRLTQGHVDLFSVVAHNGALVMAAKDESTGKMVVRQPEDVTVVVGENMRRDFSGQVASTLVSSGYFLPESGQNQQEAPFPGWDSFSAEPEFPAVDLQFVDVTGPGRVFLFSTARRGLSSQLVSGSYELNDSEVIRMSSPSHVHTNWLFEKPGTYTMTVRATGVSSETGQTVTSQPATYTWVVGETAPEPTPSATPSSTATAGTATEPTAAPSDLPTGAPAPSSTADAEPTSASSDQPMGAATPGSTTTAGSAGVPSATGNPSATPSATGNPSATPSATTSGAARPPVGGGAVGGGDLGGGSGAGGPGLARTGAETMTLIGLSLAILTGGSAFLAARRREA</sequence>
<dbReference type="KEGG" id="arep:ID810_04585"/>
<reference evidence="3 4" key="1">
    <citation type="submission" date="2020-11" db="EMBL/GenBank/DDBJ databases">
        <title>Actinomyces sp. ZJ750.</title>
        <authorList>
            <person name="Zhou J."/>
        </authorList>
    </citation>
    <scope>NUCLEOTIDE SEQUENCE [LARGE SCALE GENOMIC DNA]</scope>
    <source>
        <strain evidence="3 4">ZJ750</strain>
    </source>
</reference>
<feature type="region of interest" description="Disordered" evidence="1">
    <location>
        <begin position="460"/>
        <end position="586"/>
    </location>
</feature>
<evidence type="ECO:0000313" key="3">
    <source>
        <dbReference type="EMBL" id="QPL06197.1"/>
    </source>
</evidence>
<dbReference type="InterPro" id="IPR022435">
    <property type="entry name" value="Surface-anchored_actinobac"/>
</dbReference>
<keyword evidence="2" id="KW-0472">Membrane</keyword>
<dbReference type="NCBIfam" id="TIGR03769">
    <property type="entry name" value="P_ac_wall_RPT"/>
    <property type="match status" value="2"/>
</dbReference>
<evidence type="ECO:0000256" key="2">
    <source>
        <dbReference type="SAM" id="Phobius"/>
    </source>
</evidence>
<feature type="compositionally biased region" description="Polar residues" evidence="1">
    <location>
        <begin position="497"/>
        <end position="512"/>
    </location>
</feature>
<dbReference type="EMBL" id="CP063989">
    <property type="protein sequence ID" value="QPL06197.1"/>
    <property type="molecule type" value="Genomic_DNA"/>
</dbReference>
<feature type="compositionally biased region" description="Low complexity" evidence="1">
    <location>
        <begin position="460"/>
        <end position="488"/>
    </location>
</feature>
<feature type="transmembrane region" description="Helical" evidence="2">
    <location>
        <begin position="592"/>
        <end position="611"/>
    </location>
</feature>
<keyword evidence="2" id="KW-1133">Transmembrane helix</keyword>